<feature type="compositionally biased region" description="Basic and acidic residues" evidence="1">
    <location>
        <begin position="18"/>
        <end position="29"/>
    </location>
</feature>
<evidence type="ECO:0000313" key="3">
    <source>
        <dbReference type="Proteomes" id="UP000614047"/>
    </source>
</evidence>
<proteinExistence type="predicted"/>
<organism evidence="2 3">
    <name type="scientific">Actinomadura viridis</name>
    <dbReference type="NCBI Taxonomy" id="58110"/>
    <lineage>
        <taxon>Bacteria</taxon>
        <taxon>Bacillati</taxon>
        <taxon>Actinomycetota</taxon>
        <taxon>Actinomycetes</taxon>
        <taxon>Streptosporangiales</taxon>
        <taxon>Thermomonosporaceae</taxon>
        <taxon>Actinomadura</taxon>
    </lineage>
</organism>
<gene>
    <name evidence="2" type="ORF">IW256_004000</name>
</gene>
<protein>
    <submittedName>
        <fullName evidence="2">Uncharacterized protein</fullName>
    </submittedName>
</protein>
<sequence>MNEPHGGVASEEGPVGSEFEHMGQVDRHPGAHQATVPDEEAALRELYGEPDDDGVFRGEG</sequence>
<reference evidence="2" key="1">
    <citation type="submission" date="2020-11" db="EMBL/GenBank/DDBJ databases">
        <title>Sequencing the genomes of 1000 actinobacteria strains.</title>
        <authorList>
            <person name="Klenk H.-P."/>
        </authorList>
    </citation>
    <scope>NUCLEOTIDE SEQUENCE</scope>
    <source>
        <strain evidence="2">DSM 43175</strain>
    </source>
</reference>
<feature type="region of interest" description="Disordered" evidence="1">
    <location>
        <begin position="1"/>
        <end position="39"/>
    </location>
</feature>
<dbReference type="RefSeq" id="WP_197016849.1">
    <property type="nucleotide sequence ID" value="NZ_BAABES010000010.1"/>
</dbReference>
<comment type="caution">
    <text evidence="2">The sequence shown here is derived from an EMBL/GenBank/DDBJ whole genome shotgun (WGS) entry which is preliminary data.</text>
</comment>
<dbReference type="AlphaFoldDB" id="A0A931DIC1"/>
<evidence type="ECO:0000313" key="2">
    <source>
        <dbReference type="EMBL" id="MBG6089887.1"/>
    </source>
</evidence>
<name>A0A931DIC1_9ACTN</name>
<keyword evidence="3" id="KW-1185">Reference proteome</keyword>
<dbReference type="Proteomes" id="UP000614047">
    <property type="component" value="Unassembled WGS sequence"/>
</dbReference>
<evidence type="ECO:0000256" key="1">
    <source>
        <dbReference type="SAM" id="MobiDB-lite"/>
    </source>
</evidence>
<dbReference type="EMBL" id="JADOUA010000001">
    <property type="protein sequence ID" value="MBG6089887.1"/>
    <property type="molecule type" value="Genomic_DNA"/>
</dbReference>
<accession>A0A931DIC1</accession>